<keyword evidence="2" id="KW-1185">Reference proteome</keyword>
<protein>
    <submittedName>
        <fullName evidence="1">Uncharacterized protein</fullName>
    </submittedName>
</protein>
<gene>
    <name evidence="1" type="ORF">PCOR1329_LOCUS25705</name>
</gene>
<dbReference type="EMBL" id="CAUYUJ010009013">
    <property type="protein sequence ID" value="CAK0825618.1"/>
    <property type="molecule type" value="Genomic_DNA"/>
</dbReference>
<sequence length="170" mass="18552">DGLQRHLDAPAPPASLQNETASNVLEGVESACAETNMAAIRRMLSSGAHVFLSQVPDNHPANRRALARLHKPFDGYHGLLENPIECCAAHQDNLIGDVHARAVVHRSVSHHNQVATALGQILLGSSFEFNVIDEPNEQWVKHTEQVMCFTIGKDARGCIDNRGDAAHEQK</sequence>
<evidence type="ECO:0000313" key="2">
    <source>
        <dbReference type="Proteomes" id="UP001189429"/>
    </source>
</evidence>
<comment type="caution">
    <text evidence="1">The sequence shown here is derived from an EMBL/GenBank/DDBJ whole genome shotgun (WGS) entry which is preliminary data.</text>
</comment>
<feature type="non-terminal residue" evidence="1">
    <location>
        <position position="170"/>
    </location>
</feature>
<reference evidence="1" key="1">
    <citation type="submission" date="2023-10" db="EMBL/GenBank/DDBJ databases">
        <authorList>
            <person name="Chen Y."/>
            <person name="Shah S."/>
            <person name="Dougan E. K."/>
            <person name="Thang M."/>
            <person name="Chan C."/>
        </authorList>
    </citation>
    <scope>NUCLEOTIDE SEQUENCE [LARGE SCALE GENOMIC DNA]</scope>
</reference>
<dbReference type="Proteomes" id="UP001189429">
    <property type="component" value="Unassembled WGS sequence"/>
</dbReference>
<proteinExistence type="predicted"/>
<name>A0ABN9S7I8_9DINO</name>
<organism evidence="1 2">
    <name type="scientific">Prorocentrum cordatum</name>
    <dbReference type="NCBI Taxonomy" id="2364126"/>
    <lineage>
        <taxon>Eukaryota</taxon>
        <taxon>Sar</taxon>
        <taxon>Alveolata</taxon>
        <taxon>Dinophyceae</taxon>
        <taxon>Prorocentrales</taxon>
        <taxon>Prorocentraceae</taxon>
        <taxon>Prorocentrum</taxon>
    </lineage>
</organism>
<feature type="non-terminal residue" evidence="1">
    <location>
        <position position="1"/>
    </location>
</feature>
<evidence type="ECO:0000313" key="1">
    <source>
        <dbReference type="EMBL" id="CAK0825618.1"/>
    </source>
</evidence>
<accession>A0ABN9S7I8</accession>